<feature type="non-terminal residue" evidence="2">
    <location>
        <position position="1"/>
    </location>
</feature>
<accession>A0ABN8RYU5</accession>
<evidence type="ECO:0008006" key="4">
    <source>
        <dbReference type="Google" id="ProtNLM"/>
    </source>
</evidence>
<keyword evidence="3" id="KW-1185">Reference proteome</keyword>
<dbReference type="Proteomes" id="UP001159427">
    <property type="component" value="Unassembled WGS sequence"/>
</dbReference>
<gene>
    <name evidence="2" type="ORF">PEVE_00015470</name>
</gene>
<reference evidence="2 3" key="1">
    <citation type="submission" date="2022-05" db="EMBL/GenBank/DDBJ databases">
        <authorList>
            <consortium name="Genoscope - CEA"/>
            <person name="William W."/>
        </authorList>
    </citation>
    <scope>NUCLEOTIDE SEQUENCE [LARGE SCALE GENOMIC DNA]</scope>
</reference>
<sequence>LLPSVHSYANINDTQLYLAFSPDVQGDDASAVKAICDCIVDLRKWMIRDRLMLHDDKTEFLLLDTKQQLDKVDINRITVLLLCCCCYIQNLVSLKSQGTYNLRSSSGILLGSSTFRTKVTLGDRSLRPSHGMLFRVSFAIFQTCILLGAILRRIFLSLLMVE</sequence>
<name>A0ABN8RYU5_9CNID</name>
<dbReference type="EMBL" id="CALNXI010002195">
    <property type="protein sequence ID" value="CAH3184478.1"/>
    <property type="molecule type" value="Genomic_DNA"/>
</dbReference>
<proteinExistence type="predicted"/>
<organism evidence="2 3">
    <name type="scientific">Porites evermanni</name>
    <dbReference type="NCBI Taxonomy" id="104178"/>
    <lineage>
        <taxon>Eukaryota</taxon>
        <taxon>Metazoa</taxon>
        <taxon>Cnidaria</taxon>
        <taxon>Anthozoa</taxon>
        <taxon>Hexacorallia</taxon>
        <taxon>Scleractinia</taxon>
        <taxon>Fungiina</taxon>
        <taxon>Poritidae</taxon>
        <taxon>Porites</taxon>
    </lineage>
</organism>
<evidence type="ECO:0000313" key="2">
    <source>
        <dbReference type="EMBL" id="CAH3184478.1"/>
    </source>
</evidence>
<keyword evidence="1" id="KW-1133">Transmembrane helix</keyword>
<protein>
    <recommendedName>
        <fullName evidence="4">Reverse transcriptase domain-containing protein</fullName>
    </recommendedName>
</protein>
<keyword evidence="1" id="KW-0472">Membrane</keyword>
<comment type="caution">
    <text evidence="2">The sequence shown here is derived from an EMBL/GenBank/DDBJ whole genome shotgun (WGS) entry which is preliminary data.</text>
</comment>
<feature type="transmembrane region" description="Helical" evidence="1">
    <location>
        <begin position="133"/>
        <end position="155"/>
    </location>
</feature>
<evidence type="ECO:0000313" key="3">
    <source>
        <dbReference type="Proteomes" id="UP001159427"/>
    </source>
</evidence>
<evidence type="ECO:0000256" key="1">
    <source>
        <dbReference type="SAM" id="Phobius"/>
    </source>
</evidence>
<keyword evidence="1" id="KW-0812">Transmembrane</keyword>